<reference evidence="2 3" key="1">
    <citation type="submission" date="2024-02" db="EMBL/GenBank/DDBJ databases">
        <authorList>
            <person name="Vignale AGUSTIN F."/>
            <person name="Sosa J E."/>
            <person name="Modenutti C."/>
        </authorList>
    </citation>
    <scope>NUCLEOTIDE SEQUENCE [LARGE SCALE GENOMIC DNA]</scope>
</reference>
<proteinExistence type="predicted"/>
<sequence length="185" mass="22061">MEKLLKPYDKEYMKMAMLKHEETFKEQVNELHRLYQIQKMLMRNIESSKSNGRNRIDILNHHHGMHQKPRRRNLNLEHPATEYAESDEVDVMLEIEDESEIELTLRLGPTSYDRRRRRRGGRKDETPPITSDSGHSFSSSSSGSNYKFNRTPQRTDTTREDQQRLRQERLNQSPWIFQVLSLSMT</sequence>
<feature type="compositionally biased region" description="Low complexity" evidence="1">
    <location>
        <begin position="131"/>
        <end position="155"/>
    </location>
</feature>
<feature type="region of interest" description="Disordered" evidence="1">
    <location>
        <begin position="112"/>
        <end position="169"/>
    </location>
</feature>
<keyword evidence="3" id="KW-1185">Reference proteome</keyword>
<dbReference type="AlphaFoldDB" id="A0ABC8UZ43"/>
<dbReference type="PANTHER" id="PTHR33167">
    <property type="entry name" value="TRANSCRIPTION FACTOR, PUTATIVE (DUF863)-RELATED"/>
    <property type="match status" value="1"/>
</dbReference>
<dbReference type="Proteomes" id="UP001642360">
    <property type="component" value="Unassembled WGS sequence"/>
</dbReference>
<feature type="compositionally biased region" description="Basic and acidic residues" evidence="1">
    <location>
        <begin position="156"/>
        <end position="169"/>
    </location>
</feature>
<gene>
    <name evidence="2" type="ORF">ILEXP_LOCUS56760</name>
</gene>
<evidence type="ECO:0000256" key="1">
    <source>
        <dbReference type="SAM" id="MobiDB-lite"/>
    </source>
</evidence>
<accession>A0ABC8UZ43</accession>
<name>A0ABC8UZ43_9AQUA</name>
<dbReference type="EMBL" id="CAUOFW020009514">
    <property type="protein sequence ID" value="CAK9186279.1"/>
    <property type="molecule type" value="Genomic_DNA"/>
</dbReference>
<evidence type="ECO:0000313" key="3">
    <source>
        <dbReference type="Proteomes" id="UP001642360"/>
    </source>
</evidence>
<dbReference type="PANTHER" id="PTHR33167:SF26">
    <property type="entry name" value="EXPRESSED PROTEIN"/>
    <property type="match status" value="1"/>
</dbReference>
<feature type="compositionally biased region" description="Basic residues" evidence="1">
    <location>
        <begin position="63"/>
        <end position="73"/>
    </location>
</feature>
<evidence type="ECO:0000313" key="2">
    <source>
        <dbReference type="EMBL" id="CAK9186279.1"/>
    </source>
</evidence>
<organism evidence="2 3">
    <name type="scientific">Ilex paraguariensis</name>
    <name type="common">yerba mate</name>
    <dbReference type="NCBI Taxonomy" id="185542"/>
    <lineage>
        <taxon>Eukaryota</taxon>
        <taxon>Viridiplantae</taxon>
        <taxon>Streptophyta</taxon>
        <taxon>Embryophyta</taxon>
        <taxon>Tracheophyta</taxon>
        <taxon>Spermatophyta</taxon>
        <taxon>Magnoliopsida</taxon>
        <taxon>eudicotyledons</taxon>
        <taxon>Gunneridae</taxon>
        <taxon>Pentapetalae</taxon>
        <taxon>asterids</taxon>
        <taxon>campanulids</taxon>
        <taxon>Aquifoliales</taxon>
        <taxon>Aquifoliaceae</taxon>
        <taxon>Ilex</taxon>
    </lineage>
</organism>
<feature type="region of interest" description="Disordered" evidence="1">
    <location>
        <begin position="63"/>
        <end position="83"/>
    </location>
</feature>
<protein>
    <submittedName>
        <fullName evidence="2">Uncharacterized protein</fullName>
    </submittedName>
</protein>
<comment type="caution">
    <text evidence="2">The sequence shown here is derived from an EMBL/GenBank/DDBJ whole genome shotgun (WGS) entry which is preliminary data.</text>
</comment>